<comment type="caution">
    <text evidence="13">The sequence shown here is derived from an EMBL/GenBank/DDBJ whole genome shotgun (WGS) entry which is preliminary data.</text>
</comment>
<evidence type="ECO:0000256" key="1">
    <source>
        <dbReference type="ARBA" id="ARBA00001946"/>
    </source>
</evidence>
<organism evidence="13 14">
    <name type="scientific">Paenibacillus rigui</name>
    <dbReference type="NCBI Taxonomy" id="554312"/>
    <lineage>
        <taxon>Bacteria</taxon>
        <taxon>Bacillati</taxon>
        <taxon>Bacillota</taxon>
        <taxon>Bacilli</taxon>
        <taxon>Bacillales</taxon>
        <taxon>Paenibacillaceae</taxon>
        <taxon>Paenibacillus</taxon>
    </lineage>
</organism>
<dbReference type="CDD" id="cd05398">
    <property type="entry name" value="NT_ClassII-CCAase"/>
    <property type="match status" value="1"/>
</dbReference>
<evidence type="ECO:0000256" key="9">
    <source>
        <dbReference type="RuleBase" id="RU003953"/>
    </source>
</evidence>
<dbReference type="PANTHER" id="PTHR46173:SF1">
    <property type="entry name" value="CCA TRNA NUCLEOTIDYLTRANSFERASE 1, MITOCHONDRIAL"/>
    <property type="match status" value="1"/>
</dbReference>
<dbReference type="InterPro" id="IPR002646">
    <property type="entry name" value="PolA_pol_head_dom"/>
</dbReference>
<evidence type="ECO:0000259" key="10">
    <source>
        <dbReference type="Pfam" id="PF01743"/>
    </source>
</evidence>
<keyword evidence="3" id="KW-0819">tRNA processing</keyword>
<reference evidence="13 14" key="1">
    <citation type="submission" date="2017-07" db="EMBL/GenBank/DDBJ databases">
        <title>Genome sequencing and assembly of Paenibacillus rigui.</title>
        <authorList>
            <person name="Mayilraj S."/>
        </authorList>
    </citation>
    <scope>NUCLEOTIDE SEQUENCE [LARGE SCALE GENOMIC DNA]</scope>
    <source>
        <strain evidence="13 14">JCM 16352</strain>
    </source>
</reference>
<dbReference type="Gene3D" id="1.10.246.80">
    <property type="match status" value="1"/>
</dbReference>
<dbReference type="InterPro" id="IPR032810">
    <property type="entry name" value="CCA-adding_enz_C"/>
</dbReference>
<dbReference type="SUPFAM" id="SSF81891">
    <property type="entry name" value="Poly A polymerase C-terminal region-like"/>
    <property type="match status" value="1"/>
</dbReference>
<dbReference type="SUPFAM" id="SSF81301">
    <property type="entry name" value="Nucleotidyltransferase"/>
    <property type="match status" value="1"/>
</dbReference>
<feature type="domain" description="Poly A polymerase head" evidence="10">
    <location>
        <begin position="23"/>
        <end position="143"/>
    </location>
</feature>
<dbReference type="Pfam" id="PF12627">
    <property type="entry name" value="PolyA_pol_RNAbd"/>
    <property type="match status" value="1"/>
</dbReference>
<dbReference type="GO" id="GO:0016779">
    <property type="term" value="F:nucleotidyltransferase activity"/>
    <property type="evidence" value="ECO:0007669"/>
    <property type="project" value="UniProtKB-KW"/>
</dbReference>
<dbReference type="Pfam" id="PF01743">
    <property type="entry name" value="PolyA_pol"/>
    <property type="match status" value="1"/>
</dbReference>
<name>A0A229UX35_9BACL</name>
<keyword evidence="4" id="KW-0548">Nucleotidyltransferase</keyword>
<dbReference type="AlphaFoldDB" id="A0A229UX35"/>
<dbReference type="Gene3D" id="3.30.460.10">
    <property type="entry name" value="Beta Polymerase, domain 2"/>
    <property type="match status" value="1"/>
</dbReference>
<keyword evidence="5" id="KW-0479">Metal-binding</keyword>
<dbReference type="Gene3D" id="1.10.3090.10">
    <property type="entry name" value="cca-adding enzyme, domain 2"/>
    <property type="match status" value="1"/>
</dbReference>
<feature type="domain" description="CCA-adding enzyme C-terminal" evidence="12">
    <location>
        <begin position="368"/>
        <end position="423"/>
    </location>
</feature>
<evidence type="ECO:0000256" key="2">
    <source>
        <dbReference type="ARBA" id="ARBA00022679"/>
    </source>
</evidence>
<dbReference type="Proteomes" id="UP000215509">
    <property type="component" value="Unassembled WGS sequence"/>
</dbReference>
<dbReference type="PANTHER" id="PTHR46173">
    <property type="entry name" value="CCA TRNA NUCLEOTIDYLTRANSFERASE 1, MITOCHONDRIAL"/>
    <property type="match status" value="1"/>
</dbReference>
<keyword evidence="2 9" id="KW-0808">Transferase</keyword>
<dbReference type="OrthoDB" id="9805698at2"/>
<dbReference type="InterPro" id="IPR032828">
    <property type="entry name" value="PolyA_RNA-bd"/>
</dbReference>
<evidence type="ECO:0000259" key="12">
    <source>
        <dbReference type="Pfam" id="PF13735"/>
    </source>
</evidence>
<evidence type="ECO:0000256" key="5">
    <source>
        <dbReference type="ARBA" id="ARBA00022723"/>
    </source>
</evidence>
<dbReference type="InterPro" id="IPR043519">
    <property type="entry name" value="NT_sf"/>
</dbReference>
<comment type="similarity">
    <text evidence="9">Belongs to the tRNA nucleotidyltransferase/poly(A) polymerase family.</text>
</comment>
<keyword evidence="14" id="KW-1185">Reference proteome</keyword>
<evidence type="ECO:0000259" key="11">
    <source>
        <dbReference type="Pfam" id="PF12627"/>
    </source>
</evidence>
<keyword evidence="6" id="KW-0547">Nucleotide-binding</keyword>
<evidence type="ECO:0000256" key="6">
    <source>
        <dbReference type="ARBA" id="ARBA00022741"/>
    </source>
</evidence>
<dbReference type="RefSeq" id="WP_094013284.1">
    <property type="nucleotide sequence ID" value="NZ_NMQW01000002.1"/>
</dbReference>
<dbReference type="NCBIfam" id="NF009814">
    <property type="entry name" value="PRK13299.1"/>
    <property type="match status" value="1"/>
</dbReference>
<evidence type="ECO:0000256" key="3">
    <source>
        <dbReference type="ARBA" id="ARBA00022694"/>
    </source>
</evidence>
<evidence type="ECO:0000313" key="14">
    <source>
        <dbReference type="Proteomes" id="UP000215509"/>
    </source>
</evidence>
<sequence>MKEPLENGAVKVLHALQQQGYEAYLVGGCVRDKMLQRPVKDYDIATSARPEQVQKTFSRTIPTGLQHGTVTVIVDGFTYEVTTFRKEEGYEQYRRPSEVHYIDSLLEDLRRRDFTMNAMALDADGLLMDPFHGMEDLRLGVLRCVGVPDERFEEDALRMLRCIRFASEYGLQIEEQTWASLCSHAPLLKHIAMERVRMELERMIGGAAPHRAICLLIESGLLQQSKEPLRLAQLTHEKATTADLNPLMKIAAPAARWAAIYLTIAGDADSVEEDLKRLTFSKQQIKDIVWIVAASIYIVEQAVIYNKGADENCDSLERSWKLAALQYGTKSMWELHSLICLDSAAALLPSFPSGLLESLAANGADWLEELQITSLSELQLSGKDLLIHLNRKGGPWMSAVLQHLLEQTALGHIENQTEPLLEEAKRWVLYNEPA</sequence>
<evidence type="ECO:0000313" key="13">
    <source>
        <dbReference type="EMBL" id="OXM88037.1"/>
    </source>
</evidence>
<protein>
    <submittedName>
        <fullName evidence="13">CCA tRNA nucleotidyltransferase</fullName>
    </submittedName>
</protein>
<dbReference type="EMBL" id="NMQW01000002">
    <property type="protein sequence ID" value="OXM88037.1"/>
    <property type="molecule type" value="Genomic_DNA"/>
</dbReference>
<evidence type="ECO:0000256" key="4">
    <source>
        <dbReference type="ARBA" id="ARBA00022695"/>
    </source>
</evidence>
<dbReference type="GO" id="GO:0008033">
    <property type="term" value="P:tRNA processing"/>
    <property type="evidence" value="ECO:0007669"/>
    <property type="project" value="UniProtKB-KW"/>
</dbReference>
<comment type="cofactor">
    <cofactor evidence="1">
        <name>Mg(2+)</name>
        <dbReference type="ChEBI" id="CHEBI:18420"/>
    </cofactor>
</comment>
<feature type="domain" description="tRNA nucleotidyltransferase/poly(A) polymerase RNA and SrmB- binding" evidence="11">
    <location>
        <begin position="170"/>
        <end position="224"/>
    </location>
</feature>
<keyword evidence="8 9" id="KW-0694">RNA-binding</keyword>
<dbReference type="Pfam" id="PF13735">
    <property type="entry name" value="tRNA_NucTran2_2"/>
    <property type="match status" value="1"/>
</dbReference>
<evidence type="ECO:0000256" key="7">
    <source>
        <dbReference type="ARBA" id="ARBA00022842"/>
    </source>
</evidence>
<dbReference type="GO" id="GO:0000166">
    <property type="term" value="F:nucleotide binding"/>
    <property type="evidence" value="ECO:0007669"/>
    <property type="project" value="UniProtKB-KW"/>
</dbReference>
<gene>
    <name evidence="13" type="ORF">CF651_02785</name>
</gene>
<accession>A0A229UX35</accession>
<dbReference type="InterPro" id="IPR050264">
    <property type="entry name" value="Bact_CCA-adding_enz_type3_sf"/>
</dbReference>
<dbReference type="GO" id="GO:0046872">
    <property type="term" value="F:metal ion binding"/>
    <property type="evidence" value="ECO:0007669"/>
    <property type="project" value="UniProtKB-KW"/>
</dbReference>
<dbReference type="GO" id="GO:0000049">
    <property type="term" value="F:tRNA binding"/>
    <property type="evidence" value="ECO:0007669"/>
    <property type="project" value="TreeGrafter"/>
</dbReference>
<keyword evidence="7" id="KW-0460">Magnesium</keyword>
<proteinExistence type="inferred from homology"/>
<evidence type="ECO:0000256" key="8">
    <source>
        <dbReference type="ARBA" id="ARBA00022884"/>
    </source>
</evidence>